<evidence type="ECO:0000313" key="5">
    <source>
        <dbReference type="Proteomes" id="UP000053257"/>
    </source>
</evidence>
<protein>
    <recommendedName>
        <fullName evidence="6">Proteasome maturation factor UMP1</fullName>
    </recommendedName>
</protein>
<keyword evidence="1" id="KW-0143">Chaperone</keyword>
<comment type="similarity">
    <text evidence="2">Belongs to the POMP/UMP1 family.</text>
</comment>
<dbReference type="Proteomes" id="UP000053257">
    <property type="component" value="Unassembled WGS sequence"/>
</dbReference>
<dbReference type="GO" id="GO:0005737">
    <property type="term" value="C:cytoplasm"/>
    <property type="evidence" value="ECO:0007669"/>
    <property type="project" value="TreeGrafter"/>
</dbReference>
<proteinExistence type="inferred from homology"/>
<evidence type="ECO:0008006" key="6">
    <source>
        <dbReference type="Google" id="ProtNLM"/>
    </source>
</evidence>
<sequence>MDNSLRLVPASKSKSASVQDTSNSFGLHDTLAHGPRSLAAEVHTVSPIKDRLENWEATQDNLKLNLERNVYGLHAPVRKLMERNLVSWNPHMPTYRSSNIHLDILMGRDETIEPADFMTPSGDLTIPLSVHADMQKRRGM</sequence>
<feature type="region of interest" description="Disordered" evidence="3">
    <location>
        <begin position="1"/>
        <end position="22"/>
    </location>
</feature>
<organism evidence="4 5">
    <name type="scientific">Phlebiopsis gigantea (strain 11061_1 CR5-6)</name>
    <name type="common">White-rot fungus</name>
    <name type="synonym">Peniophora gigantea</name>
    <dbReference type="NCBI Taxonomy" id="745531"/>
    <lineage>
        <taxon>Eukaryota</taxon>
        <taxon>Fungi</taxon>
        <taxon>Dikarya</taxon>
        <taxon>Basidiomycota</taxon>
        <taxon>Agaricomycotina</taxon>
        <taxon>Agaricomycetes</taxon>
        <taxon>Polyporales</taxon>
        <taxon>Phanerochaetaceae</taxon>
        <taxon>Phlebiopsis</taxon>
    </lineage>
</organism>
<accession>A0A0C3S5U7</accession>
<feature type="compositionally biased region" description="Polar residues" evidence="3">
    <location>
        <begin position="12"/>
        <end position="22"/>
    </location>
</feature>
<dbReference type="STRING" id="745531.A0A0C3S5U7"/>
<dbReference type="PANTHER" id="PTHR12828:SF3">
    <property type="entry name" value="PROTEASOME MATURATION PROTEIN"/>
    <property type="match status" value="1"/>
</dbReference>
<dbReference type="GO" id="GO:0005634">
    <property type="term" value="C:nucleus"/>
    <property type="evidence" value="ECO:0007669"/>
    <property type="project" value="TreeGrafter"/>
</dbReference>
<keyword evidence="5" id="KW-1185">Reference proteome</keyword>
<evidence type="ECO:0000313" key="4">
    <source>
        <dbReference type="EMBL" id="KIP05787.1"/>
    </source>
</evidence>
<name>A0A0C3S5U7_PHLG1</name>
<dbReference type="EMBL" id="KN840534">
    <property type="protein sequence ID" value="KIP05787.1"/>
    <property type="molecule type" value="Genomic_DNA"/>
</dbReference>
<dbReference type="HOGENOM" id="CLU_100687_1_0_1"/>
<dbReference type="GO" id="GO:0043248">
    <property type="term" value="P:proteasome assembly"/>
    <property type="evidence" value="ECO:0007669"/>
    <property type="project" value="InterPro"/>
</dbReference>
<reference evidence="4 5" key="1">
    <citation type="journal article" date="2014" name="PLoS Genet.">
        <title>Analysis of the Phlebiopsis gigantea genome, transcriptome and secretome provides insight into its pioneer colonization strategies of wood.</title>
        <authorList>
            <person name="Hori C."/>
            <person name="Ishida T."/>
            <person name="Igarashi K."/>
            <person name="Samejima M."/>
            <person name="Suzuki H."/>
            <person name="Master E."/>
            <person name="Ferreira P."/>
            <person name="Ruiz-Duenas F.J."/>
            <person name="Held B."/>
            <person name="Canessa P."/>
            <person name="Larrondo L.F."/>
            <person name="Schmoll M."/>
            <person name="Druzhinina I.S."/>
            <person name="Kubicek C.P."/>
            <person name="Gaskell J.A."/>
            <person name="Kersten P."/>
            <person name="St John F."/>
            <person name="Glasner J."/>
            <person name="Sabat G."/>
            <person name="Splinter BonDurant S."/>
            <person name="Syed K."/>
            <person name="Yadav J."/>
            <person name="Mgbeahuruike A.C."/>
            <person name="Kovalchuk A."/>
            <person name="Asiegbu F.O."/>
            <person name="Lackner G."/>
            <person name="Hoffmeister D."/>
            <person name="Rencoret J."/>
            <person name="Gutierrez A."/>
            <person name="Sun H."/>
            <person name="Lindquist E."/>
            <person name="Barry K."/>
            <person name="Riley R."/>
            <person name="Grigoriev I.V."/>
            <person name="Henrissat B."/>
            <person name="Kues U."/>
            <person name="Berka R.M."/>
            <person name="Martinez A.T."/>
            <person name="Covert S.F."/>
            <person name="Blanchette R.A."/>
            <person name="Cullen D."/>
        </authorList>
    </citation>
    <scope>NUCLEOTIDE SEQUENCE [LARGE SCALE GENOMIC DNA]</scope>
    <source>
        <strain evidence="4 5">11061_1 CR5-6</strain>
    </source>
</reference>
<dbReference type="Pfam" id="PF05348">
    <property type="entry name" value="UMP1"/>
    <property type="match status" value="1"/>
</dbReference>
<evidence type="ECO:0000256" key="2">
    <source>
        <dbReference type="ARBA" id="ARBA00043974"/>
    </source>
</evidence>
<dbReference type="PANTHER" id="PTHR12828">
    <property type="entry name" value="PROTEASOME MATURATION PROTEIN UMP1"/>
    <property type="match status" value="1"/>
</dbReference>
<evidence type="ECO:0000256" key="1">
    <source>
        <dbReference type="ARBA" id="ARBA00023186"/>
    </source>
</evidence>
<gene>
    <name evidence="4" type="ORF">PHLGIDRAFT_19616</name>
</gene>
<evidence type="ECO:0000256" key="3">
    <source>
        <dbReference type="SAM" id="MobiDB-lite"/>
    </source>
</evidence>
<dbReference type="AlphaFoldDB" id="A0A0C3S5U7"/>
<dbReference type="InterPro" id="IPR008012">
    <property type="entry name" value="Ump1"/>
</dbReference>
<dbReference type="OrthoDB" id="15001at2759"/>